<protein>
    <submittedName>
        <fullName evidence="2">Uncharacterized protein</fullName>
    </submittedName>
</protein>
<gene>
    <name evidence="2" type="ORF">ACFQ5X_19225</name>
</gene>
<organism evidence="2 3">
    <name type="scientific">Streptomyces kaempferi</name>
    <dbReference type="NCBI Taxonomy" id="333725"/>
    <lineage>
        <taxon>Bacteria</taxon>
        <taxon>Bacillati</taxon>
        <taxon>Actinomycetota</taxon>
        <taxon>Actinomycetes</taxon>
        <taxon>Kitasatosporales</taxon>
        <taxon>Streptomycetaceae</taxon>
        <taxon>Streptomyces</taxon>
    </lineage>
</organism>
<accession>A0ABW3XH96</accession>
<dbReference type="RefSeq" id="WP_211118053.1">
    <property type="nucleotide sequence ID" value="NZ_JBHSKH010000054.1"/>
</dbReference>
<evidence type="ECO:0000256" key="1">
    <source>
        <dbReference type="SAM" id="MobiDB-lite"/>
    </source>
</evidence>
<sequence length="84" mass="9180">MGERHADTDPFPGLSIGLSLDMLLAAVRTAPVDPDAEGRAVAAYRAARERGAHGARPRRRDDWTDDRTGRDPDAGAEPDEREKK</sequence>
<feature type="region of interest" description="Disordered" evidence="1">
    <location>
        <begin position="44"/>
        <end position="84"/>
    </location>
</feature>
<reference evidence="3" key="1">
    <citation type="journal article" date="2019" name="Int. J. Syst. Evol. Microbiol.">
        <title>The Global Catalogue of Microorganisms (GCM) 10K type strain sequencing project: providing services to taxonomists for standard genome sequencing and annotation.</title>
        <authorList>
            <consortium name="The Broad Institute Genomics Platform"/>
            <consortium name="The Broad Institute Genome Sequencing Center for Infectious Disease"/>
            <person name="Wu L."/>
            <person name="Ma J."/>
        </authorList>
    </citation>
    <scope>NUCLEOTIDE SEQUENCE [LARGE SCALE GENOMIC DNA]</scope>
    <source>
        <strain evidence="3">CGMCC 4.7020</strain>
    </source>
</reference>
<proteinExistence type="predicted"/>
<comment type="caution">
    <text evidence="2">The sequence shown here is derived from an EMBL/GenBank/DDBJ whole genome shotgun (WGS) entry which is preliminary data.</text>
</comment>
<feature type="compositionally biased region" description="Basic and acidic residues" evidence="1">
    <location>
        <begin position="59"/>
        <end position="84"/>
    </location>
</feature>
<dbReference type="EMBL" id="JBHTMM010000022">
    <property type="protein sequence ID" value="MFD1307975.1"/>
    <property type="molecule type" value="Genomic_DNA"/>
</dbReference>
<evidence type="ECO:0000313" key="2">
    <source>
        <dbReference type="EMBL" id="MFD1307975.1"/>
    </source>
</evidence>
<name>A0ABW3XH96_9ACTN</name>
<keyword evidence="3" id="KW-1185">Reference proteome</keyword>
<dbReference type="Proteomes" id="UP001597058">
    <property type="component" value="Unassembled WGS sequence"/>
</dbReference>
<evidence type="ECO:0000313" key="3">
    <source>
        <dbReference type="Proteomes" id="UP001597058"/>
    </source>
</evidence>